<organism evidence="1 2">
    <name type="scientific">Neolewinella lacunae</name>
    <dbReference type="NCBI Taxonomy" id="1517758"/>
    <lineage>
        <taxon>Bacteria</taxon>
        <taxon>Pseudomonadati</taxon>
        <taxon>Bacteroidota</taxon>
        <taxon>Saprospiria</taxon>
        <taxon>Saprospirales</taxon>
        <taxon>Lewinellaceae</taxon>
        <taxon>Neolewinella</taxon>
    </lineage>
</organism>
<dbReference type="NCBIfam" id="NF046062">
    <property type="entry name" value="citrull_CtlX"/>
    <property type="match status" value="1"/>
</dbReference>
<dbReference type="Gene3D" id="3.75.10.10">
    <property type="entry name" value="L-arginine/glycine Amidinotransferase, Chain A"/>
    <property type="match status" value="1"/>
</dbReference>
<dbReference type="PANTHER" id="PTHR43224">
    <property type="entry name" value="AMIDINOTRANSFERASE"/>
    <property type="match status" value="1"/>
</dbReference>
<sequence>MPNQTTHHLLMIRPRNFAIGSNSHADNAFQAIPKPGDQEAIVAAAIEEFDHYVATLRQAGLTITVVEDLPSPVLPDSVFPNNWFTTHDDGLVVTYPMHYPKRRLERRQDVLDLLDADHFIDRSLSLEHWEDSGLILEGTGSLVLDRANRIAYCSFSDRAHPQALHDWCDAMHYRPLSFHAYDRHGQAIYHTNVILAVGNTAALLGIDCITDPAEQAKVVESLAMTGKEIIPLSHEQIEHFCGNALEVATPAGPAWVMSSQAFHALEPEQVAALGAPIVHAPLDVIEKYGGGSARCMIAEIFLQPK</sequence>
<accession>A0A923PIZ4</accession>
<dbReference type="RefSeq" id="WP_187465662.1">
    <property type="nucleotide sequence ID" value="NZ_JACSIT010000067.1"/>
</dbReference>
<dbReference type="PANTHER" id="PTHR43224:SF1">
    <property type="entry name" value="AMIDINOTRANSFERASE"/>
    <property type="match status" value="1"/>
</dbReference>
<comment type="caution">
    <text evidence="1">The sequence shown here is derived from an EMBL/GenBank/DDBJ whole genome shotgun (WGS) entry which is preliminary data.</text>
</comment>
<evidence type="ECO:0000313" key="2">
    <source>
        <dbReference type="Proteomes" id="UP000650081"/>
    </source>
</evidence>
<keyword evidence="2" id="KW-1185">Reference proteome</keyword>
<gene>
    <name evidence="1" type="ORF">H9S92_05275</name>
</gene>
<dbReference type="SUPFAM" id="SSF55909">
    <property type="entry name" value="Pentein"/>
    <property type="match status" value="1"/>
</dbReference>
<dbReference type="InterPro" id="IPR014541">
    <property type="entry name" value="Amdntrnsf_FN0238"/>
</dbReference>
<dbReference type="AlphaFoldDB" id="A0A923PIZ4"/>
<proteinExistence type="predicted"/>
<name>A0A923PIZ4_9BACT</name>
<dbReference type="Pfam" id="PF19420">
    <property type="entry name" value="DDAH_eukar"/>
    <property type="match status" value="1"/>
</dbReference>
<reference evidence="1" key="1">
    <citation type="submission" date="2020-08" db="EMBL/GenBank/DDBJ databases">
        <title>Lewinella bacteria from marine environments.</title>
        <authorList>
            <person name="Zhong Y."/>
        </authorList>
    </citation>
    <scope>NUCLEOTIDE SEQUENCE</scope>
    <source>
        <strain evidence="1">KCTC 42187</strain>
    </source>
</reference>
<dbReference type="PIRSF" id="PIRSF028188">
    <property type="entry name" value="Amdntrnsf_FN0238"/>
    <property type="match status" value="1"/>
</dbReference>
<dbReference type="EMBL" id="JACSIT010000067">
    <property type="protein sequence ID" value="MBC6993561.1"/>
    <property type="molecule type" value="Genomic_DNA"/>
</dbReference>
<protein>
    <submittedName>
        <fullName evidence="1">Amidinotransferase</fullName>
    </submittedName>
</protein>
<evidence type="ECO:0000313" key="1">
    <source>
        <dbReference type="EMBL" id="MBC6993561.1"/>
    </source>
</evidence>
<dbReference type="Proteomes" id="UP000650081">
    <property type="component" value="Unassembled WGS sequence"/>
</dbReference>